<keyword evidence="4" id="KW-0418">Kinase</keyword>
<dbReference type="PROSITE" id="PS50011">
    <property type="entry name" value="PROTEIN_KINASE_DOM"/>
    <property type="match status" value="1"/>
</dbReference>
<dbReference type="PROSITE" id="PS50112">
    <property type="entry name" value="PAS"/>
    <property type="match status" value="1"/>
</dbReference>
<proteinExistence type="predicted"/>
<evidence type="ECO:0000256" key="5">
    <source>
        <dbReference type="ARBA" id="ARBA00022840"/>
    </source>
</evidence>
<evidence type="ECO:0000256" key="6">
    <source>
        <dbReference type="SAM" id="MobiDB-lite"/>
    </source>
</evidence>
<feature type="compositionally biased region" description="Low complexity" evidence="6">
    <location>
        <begin position="772"/>
        <end position="784"/>
    </location>
</feature>
<evidence type="ECO:0000313" key="9">
    <source>
        <dbReference type="EMBL" id="CEL93255.1"/>
    </source>
</evidence>
<accession>A0A0G4EBC5</accession>
<dbReference type="PROSITE" id="PS00109">
    <property type="entry name" value="PROTEIN_KINASE_TYR"/>
    <property type="match status" value="1"/>
</dbReference>
<dbReference type="SUPFAM" id="SSF56112">
    <property type="entry name" value="Protein kinase-like (PK-like)"/>
    <property type="match status" value="1"/>
</dbReference>
<protein>
    <recommendedName>
        <fullName evidence="11">Protein kinase domain-containing protein</fullName>
    </recommendedName>
</protein>
<feature type="region of interest" description="Disordered" evidence="6">
    <location>
        <begin position="766"/>
        <end position="840"/>
    </location>
</feature>
<feature type="region of interest" description="Disordered" evidence="6">
    <location>
        <begin position="1173"/>
        <end position="1194"/>
    </location>
</feature>
<feature type="domain" description="PAS" evidence="8">
    <location>
        <begin position="20"/>
        <end position="68"/>
    </location>
</feature>
<dbReference type="SUPFAM" id="SSF55785">
    <property type="entry name" value="PYP-like sensor domain (PAS domain)"/>
    <property type="match status" value="1"/>
</dbReference>
<dbReference type="InterPro" id="IPR000014">
    <property type="entry name" value="PAS"/>
</dbReference>
<reference evidence="9 10" key="1">
    <citation type="submission" date="2014-11" db="EMBL/GenBank/DDBJ databases">
        <authorList>
            <person name="Zhu J."/>
            <person name="Qi W."/>
            <person name="Song R."/>
        </authorList>
    </citation>
    <scope>NUCLEOTIDE SEQUENCE [LARGE SCALE GENOMIC DNA]</scope>
</reference>
<keyword evidence="5" id="KW-0067">ATP-binding</keyword>
<dbReference type="InterPro" id="IPR050205">
    <property type="entry name" value="CDPK_Ser/Thr_kinases"/>
</dbReference>
<feature type="region of interest" description="Disordered" evidence="6">
    <location>
        <begin position="1014"/>
        <end position="1056"/>
    </location>
</feature>
<evidence type="ECO:0000256" key="1">
    <source>
        <dbReference type="ARBA" id="ARBA00022527"/>
    </source>
</evidence>
<evidence type="ECO:0008006" key="11">
    <source>
        <dbReference type="Google" id="ProtNLM"/>
    </source>
</evidence>
<evidence type="ECO:0000313" key="10">
    <source>
        <dbReference type="Proteomes" id="UP000041254"/>
    </source>
</evidence>
<evidence type="ECO:0000259" key="8">
    <source>
        <dbReference type="PROSITE" id="PS50112"/>
    </source>
</evidence>
<dbReference type="InterPro" id="IPR000719">
    <property type="entry name" value="Prot_kinase_dom"/>
</dbReference>
<feature type="region of interest" description="Disordered" evidence="6">
    <location>
        <begin position="197"/>
        <end position="220"/>
    </location>
</feature>
<dbReference type="InterPro" id="IPR008266">
    <property type="entry name" value="Tyr_kinase_AS"/>
</dbReference>
<evidence type="ECO:0000259" key="7">
    <source>
        <dbReference type="PROSITE" id="PS50011"/>
    </source>
</evidence>
<dbReference type="Pfam" id="PF00069">
    <property type="entry name" value="Pkinase"/>
    <property type="match status" value="1"/>
</dbReference>
<gene>
    <name evidence="9" type="ORF">Vbra_7019</name>
</gene>
<dbReference type="Proteomes" id="UP000041254">
    <property type="component" value="Unassembled WGS sequence"/>
</dbReference>
<evidence type="ECO:0000256" key="2">
    <source>
        <dbReference type="ARBA" id="ARBA00022679"/>
    </source>
</evidence>
<dbReference type="Gene3D" id="3.30.450.20">
    <property type="entry name" value="PAS domain"/>
    <property type="match status" value="1"/>
</dbReference>
<dbReference type="GO" id="GO:0004674">
    <property type="term" value="F:protein serine/threonine kinase activity"/>
    <property type="evidence" value="ECO:0007669"/>
    <property type="project" value="UniProtKB-KW"/>
</dbReference>
<dbReference type="EMBL" id="CDMY01000149">
    <property type="protein sequence ID" value="CEL93255.1"/>
    <property type="molecule type" value="Genomic_DNA"/>
</dbReference>
<dbReference type="Gene3D" id="1.10.510.10">
    <property type="entry name" value="Transferase(Phosphotransferase) domain 1"/>
    <property type="match status" value="1"/>
</dbReference>
<dbReference type="PANTHER" id="PTHR24349">
    <property type="entry name" value="SERINE/THREONINE-PROTEIN KINASE"/>
    <property type="match status" value="1"/>
</dbReference>
<name>A0A0G4EBC5_VITBC</name>
<dbReference type="OrthoDB" id="10252171at2759"/>
<dbReference type="VEuPathDB" id="CryptoDB:Vbra_7019"/>
<evidence type="ECO:0000256" key="4">
    <source>
        <dbReference type="ARBA" id="ARBA00022777"/>
    </source>
</evidence>
<dbReference type="InterPro" id="IPR035965">
    <property type="entry name" value="PAS-like_dom_sf"/>
</dbReference>
<feature type="compositionally biased region" description="Low complexity" evidence="6">
    <location>
        <begin position="806"/>
        <end position="827"/>
    </location>
</feature>
<dbReference type="InterPro" id="IPR011009">
    <property type="entry name" value="Kinase-like_dom_sf"/>
</dbReference>
<keyword evidence="2" id="KW-0808">Transferase</keyword>
<keyword evidence="3" id="KW-0547">Nucleotide-binding</keyword>
<dbReference type="GO" id="GO:0005524">
    <property type="term" value="F:ATP binding"/>
    <property type="evidence" value="ECO:0007669"/>
    <property type="project" value="UniProtKB-KW"/>
</dbReference>
<keyword evidence="10" id="KW-1185">Reference proteome</keyword>
<dbReference type="CDD" id="cd00130">
    <property type="entry name" value="PAS"/>
    <property type="match status" value="1"/>
</dbReference>
<evidence type="ECO:0000256" key="3">
    <source>
        <dbReference type="ARBA" id="ARBA00022741"/>
    </source>
</evidence>
<feature type="domain" description="Protein kinase" evidence="7">
    <location>
        <begin position="375"/>
        <end position="651"/>
    </location>
</feature>
<dbReference type="InParanoid" id="A0A0G4EBC5"/>
<keyword evidence="1" id="KW-0723">Serine/threonine-protein kinase</keyword>
<sequence>MEPSCACGPSLVTKFDASTGSIRYVSPSSHAILGYRHDDLLYKNLWSFLHPSDVRRYRRAVSDRLEELRPVTHTERQSVCRVRIHGRKRRKKAGHVWLVTESLEMDEQGFLVVIEHPVPDVTWGSVLSLMRKHPAVGLFFHYYMPTQGRSTGSSDRPTAVDKMVLMTPSWALGEAPLDTLAEHLDRHNALLGSFAHSPLGGGGWPDEPSERVERSPTGDLELDGLFRTPLLDTASMHATTSAGQMLPKLPSDEASPSPSLRLPEAVARSTSECLDGWMSTAPVHAVSVPAIKNNRRSSTGDISVSTVGEGLRLSQSRLLSRRASFMQSSMQPIAIAVDKKLLRRQNTPLTDVEVTDPGNNRWSLMRRDHAVYQRYDLLERRGQGTLGVVRRAIRRADRCVVAVKTVRTDDIEIAHVVEREFEVMKSVNHPNIVKAHELINDFDREGALHLVMEYIDGPDLEEAVERYGDLEVNPLASRKMAQLKGKRRFSDGQARHVFRQLMTALVYLNENGVTHRDLSIKNLLLTSSEVCSACLKVADFNIARKGDLDGMMTPAGNLRFTAPEIVGGWAEYGQKVDVWSAGVCLYFMLTGMLPFDGTCDIMRAITEEPIEFGGPLFQGVDAAAMQLLRGLLERNQHRRLSAKLALAATWTQGIVHCPVPRSLSPSPSRRRASRRKRMLDLLPDSHTHAHHCHHRTHSPKHCRGLALEGRVSKRARGGDVGGPDTEGGDVWGVRVMSSAYRMLSMDAVHVLLTAIWKEAKQRRQRDYNGVASSSPGDQPSSPDPLGVNKGDRPVIQQVHHHHHNHTSSSTPSGPRTCSFSSSSLVSLAAEPTQPDVNNGPTVDRYTIDNGCAVGDGWVPHVLVHREELKQQGVATGVLVRVVPLRRPRATRIVCEAGQCVGIAVTTSGGDSDGEVVTRYAPPVTTATTNTDLFMDFVLRVDPEDALYRFLNSLLLGSIVHMQGPVGTPLLKAAGSSDDNEAARDWPWQSTLIVADGNHVPLALQCAQAFFRTVPSSPGPGPSSLTHALAQDSPPPPGSPQFTAPTIPPSRTSPSTGIARQSLLHHACQEPPDFVVKTVCPPPVPVHSARRPATEEVEPAAVPISLRSSRRRRAPWAGPGLPDVCETAPYIEGEGFGSWCEYQDAEDEIAGGEGTAALSMASTLSLSSFGLDEARDERGGEEGFSPGADVPPPPRLGIVVCDDEQETIPCRSELDAMEERYRDAFFCRYWRLPPSSPTPPPTRTEMDTPPLSRPLIDEALIRLLQPSPTITKPIPFSCLIVLGSATFRESVRELMRPPPNDSVAPMTVRRSVSGPSAALKGACGYGGMVPLVRLQSDLRQRRLVGAVQPMHVVSLGCDTVGLD</sequence>
<organism evidence="9 10">
    <name type="scientific">Vitrella brassicaformis (strain CCMP3155)</name>
    <dbReference type="NCBI Taxonomy" id="1169540"/>
    <lineage>
        <taxon>Eukaryota</taxon>
        <taxon>Sar</taxon>
        <taxon>Alveolata</taxon>
        <taxon>Colpodellida</taxon>
        <taxon>Vitrellaceae</taxon>
        <taxon>Vitrella</taxon>
    </lineage>
</organism>
<feature type="compositionally biased region" description="Low complexity" evidence="6">
    <location>
        <begin position="1042"/>
        <end position="1055"/>
    </location>
</feature>